<dbReference type="InterPro" id="IPR051535">
    <property type="entry name" value="Siderophore_ABC-ATPase"/>
</dbReference>
<sequence length="74" mass="8424">MSLSGGERQRAWIAMALAQQPRVLLLDEPTTFLDIHHQLEIIEWVKRLNSEHGMTIIMVLHDPNQAAEDPLLAL</sequence>
<comment type="caution">
    <text evidence="7">The sequence shown here is derived from an EMBL/GenBank/DDBJ whole genome shotgun (WGS) entry which is preliminary data.</text>
</comment>
<keyword evidence="7" id="KW-0067">ATP-binding</keyword>
<dbReference type="Gene3D" id="3.40.50.300">
    <property type="entry name" value="P-loop containing nucleotide triphosphate hydrolases"/>
    <property type="match status" value="1"/>
</dbReference>
<dbReference type="EMBL" id="JACJVP010000043">
    <property type="protein sequence ID" value="MBB6674010.1"/>
    <property type="molecule type" value="Genomic_DNA"/>
</dbReference>
<evidence type="ECO:0000256" key="1">
    <source>
        <dbReference type="ARBA" id="ARBA00004202"/>
    </source>
</evidence>
<dbReference type="PANTHER" id="PTHR42771">
    <property type="entry name" value="IRON(3+)-HYDROXAMATE IMPORT ATP-BINDING PROTEIN FHUC"/>
    <property type="match status" value="1"/>
</dbReference>
<protein>
    <submittedName>
        <fullName evidence="7">ATP-binding cassette domain-containing protein</fullName>
    </submittedName>
</protein>
<keyword evidence="4" id="KW-0406">Ion transport</keyword>
<dbReference type="InterPro" id="IPR003439">
    <property type="entry name" value="ABC_transporter-like_ATP-bd"/>
</dbReference>
<reference evidence="7 8" key="1">
    <citation type="submission" date="2020-08" db="EMBL/GenBank/DDBJ databases">
        <title>Cohnella phylogeny.</title>
        <authorList>
            <person name="Dunlap C."/>
        </authorList>
    </citation>
    <scope>NUCLEOTIDE SEQUENCE [LARGE SCALE GENOMIC DNA]</scope>
    <source>
        <strain evidence="7 8">DSM 28246</strain>
    </source>
</reference>
<name>A0A7X0RX73_9BACL</name>
<evidence type="ECO:0000313" key="7">
    <source>
        <dbReference type="EMBL" id="MBB6674010.1"/>
    </source>
</evidence>
<evidence type="ECO:0000256" key="2">
    <source>
        <dbReference type="ARBA" id="ARBA00022448"/>
    </source>
</evidence>
<gene>
    <name evidence="7" type="ORF">H7C19_25320</name>
</gene>
<evidence type="ECO:0000313" key="8">
    <source>
        <dbReference type="Proteomes" id="UP000547209"/>
    </source>
</evidence>
<keyword evidence="3" id="KW-1003">Cell membrane</keyword>
<keyword evidence="7" id="KW-0547">Nucleotide-binding</keyword>
<organism evidence="7 8">
    <name type="scientific">Cohnella nanjingensis</name>
    <dbReference type="NCBI Taxonomy" id="1387779"/>
    <lineage>
        <taxon>Bacteria</taxon>
        <taxon>Bacillati</taxon>
        <taxon>Bacillota</taxon>
        <taxon>Bacilli</taxon>
        <taxon>Bacillales</taxon>
        <taxon>Paenibacillaceae</taxon>
        <taxon>Cohnella</taxon>
    </lineage>
</organism>
<keyword evidence="2" id="KW-0813">Transport</keyword>
<feature type="domain" description="ABC transporter" evidence="6">
    <location>
        <begin position="2"/>
        <end position="31"/>
    </location>
</feature>
<dbReference type="PANTHER" id="PTHR42771:SF11">
    <property type="entry name" value="FERRICHROME TRANSPORT ATP-BINDING PROTEIN FHUC"/>
    <property type="match status" value="1"/>
</dbReference>
<keyword evidence="5" id="KW-0472">Membrane</keyword>
<dbReference type="Proteomes" id="UP000547209">
    <property type="component" value="Unassembled WGS sequence"/>
</dbReference>
<dbReference type="GO" id="GO:0006811">
    <property type="term" value="P:monoatomic ion transport"/>
    <property type="evidence" value="ECO:0007669"/>
    <property type="project" value="UniProtKB-KW"/>
</dbReference>
<dbReference type="AlphaFoldDB" id="A0A7X0RX73"/>
<dbReference type="GO" id="GO:0016887">
    <property type="term" value="F:ATP hydrolysis activity"/>
    <property type="evidence" value="ECO:0007669"/>
    <property type="project" value="InterPro"/>
</dbReference>
<evidence type="ECO:0000256" key="5">
    <source>
        <dbReference type="ARBA" id="ARBA00023136"/>
    </source>
</evidence>
<evidence type="ECO:0000256" key="4">
    <source>
        <dbReference type="ARBA" id="ARBA00023065"/>
    </source>
</evidence>
<dbReference type="SUPFAM" id="SSF52540">
    <property type="entry name" value="P-loop containing nucleoside triphosphate hydrolases"/>
    <property type="match status" value="1"/>
</dbReference>
<dbReference type="Pfam" id="PF00005">
    <property type="entry name" value="ABC_tran"/>
    <property type="match status" value="1"/>
</dbReference>
<evidence type="ECO:0000259" key="6">
    <source>
        <dbReference type="Pfam" id="PF00005"/>
    </source>
</evidence>
<keyword evidence="8" id="KW-1185">Reference proteome</keyword>
<dbReference type="InterPro" id="IPR027417">
    <property type="entry name" value="P-loop_NTPase"/>
</dbReference>
<evidence type="ECO:0000256" key="3">
    <source>
        <dbReference type="ARBA" id="ARBA00022475"/>
    </source>
</evidence>
<accession>A0A7X0RX73</accession>
<dbReference type="GO" id="GO:0005886">
    <property type="term" value="C:plasma membrane"/>
    <property type="evidence" value="ECO:0007669"/>
    <property type="project" value="UniProtKB-SubCell"/>
</dbReference>
<dbReference type="GO" id="GO:0005524">
    <property type="term" value="F:ATP binding"/>
    <property type="evidence" value="ECO:0007669"/>
    <property type="project" value="UniProtKB-KW"/>
</dbReference>
<proteinExistence type="predicted"/>
<comment type="subcellular location">
    <subcellularLocation>
        <location evidence="1">Cell membrane</location>
        <topology evidence="1">Peripheral membrane protein</topology>
    </subcellularLocation>
</comment>